<proteinExistence type="predicted"/>
<gene>
    <name evidence="1" type="ORF">IAB91_01575</name>
</gene>
<dbReference type="EMBL" id="JADIMD010000022">
    <property type="protein sequence ID" value="MBO8473967.1"/>
    <property type="molecule type" value="Genomic_DNA"/>
</dbReference>
<accession>A0A9D9IK55</accession>
<reference evidence="1" key="1">
    <citation type="submission" date="2020-10" db="EMBL/GenBank/DDBJ databases">
        <authorList>
            <person name="Gilroy R."/>
        </authorList>
    </citation>
    <scope>NUCLEOTIDE SEQUENCE</scope>
    <source>
        <strain evidence="1">B1-13419</strain>
    </source>
</reference>
<reference evidence="1" key="2">
    <citation type="journal article" date="2021" name="PeerJ">
        <title>Extensive microbial diversity within the chicken gut microbiome revealed by metagenomics and culture.</title>
        <authorList>
            <person name="Gilroy R."/>
            <person name="Ravi A."/>
            <person name="Getino M."/>
            <person name="Pursley I."/>
            <person name="Horton D.L."/>
            <person name="Alikhan N.F."/>
            <person name="Baker D."/>
            <person name="Gharbi K."/>
            <person name="Hall N."/>
            <person name="Watson M."/>
            <person name="Adriaenssens E.M."/>
            <person name="Foster-Nyarko E."/>
            <person name="Jarju S."/>
            <person name="Secka A."/>
            <person name="Antonio M."/>
            <person name="Oren A."/>
            <person name="Chaudhuri R.R."/>
            <person name="La Ragione R."/>
            <person name="Hildebrand F."/>
            <person name="Pallen M.J."/>
        </authorList>
    </citation>
    <scope>NUCLEOTIDE SEQUENCE</scope>
    <source>
        <strain evidence="1">B1-13419</strain>
    </source>
</reference>
<dbReference type="Proteomes" id="UP000823757">
    <property type="component" value="Unassembled WGS sequence"/>
</dbReference>
<evidence type="ECO:0000313" key="2">
    <source>
        <dbReference type="Proteomes" id="UP000823757"/>
    </source>
</evidence>
<organism evidence="1 2">
    <name type="scientific">Candidatus Cryptobacteroides faecigallinarum</name>
    <dbReference type="NCBI Taxonomy" id="2840763"/>
    <lineage>
        <taxon>Bacteria</taxon>
        <taxon>Pseudomonadati</taxon>
        <taxon>Bacteroidota</taxon>
        <taxon>Bacteroidia</taxon>
        <taxon>Bacteroidales</taxon>
        <taxon>Candidatus Cryptobacteroides</taxon>
    </lineage>
</organism>
<name>A0A9D9IK55_9BACT</name>
<dbReference type="AlphaFoldDB" id="A0A9D9IK55"/>
<protein>
    <submittedName>
        <fullName evidence="1">Uncharacterized protein</fullName>
    </submittedName>
</protein>
<sequence>MKFIYKLDFRESIQFLKSYILHGTKLLWYRLRTGKPWPLYDCYYDKMEEDLDNVPELDPFFVLYMTRTQYDSLPVDMAIRDCWMPYLYTDSPFLIFFRNSYVKRGHHKDLLPLSIGRHPKVLVRDYELHISPEDFGWIVKFVKDNRWNLWIFGHFNDYDKAFKRIEDYIEKHPAPRNNAAHFEAFRTCRHVFIKRIDETIKDCKLFNTLYYCHLYILSEYANDPRFPYHEYQSDYDIIVDNHENSLASRELTVDGLRVLRDMTSKFAGIDKEPAEKLLEPYGWSLDDVTGKYFDLAVKMDEFFAGVFTVEYPSPIWGNLVEIMSAKQRERDYAAFAYLWAVWIFSLNVRNFIYDTFELFWEEYEKMDKDRLLNELKRFHEILGTKTADGQHIYDRLSHTYNYGDNGYGRKICAPNIWDEGSDILTNAILYIEPFFQLKKDITKTDIQQQTD</sequence>
<comment type="caution">
    <text evidence="1">The sequence shown here is derived from an EMBL/GenBank/DDBJ whole genome shotgun (WGS) entry which is preliminary data.</text>
</comment>
<evidence type="ECO:0000313" key="1">
    <source>
        <dbReference type="EMBL" id="MBO8473967.1"/>
    </source>
</evidence>